<accession>A0A6C0HUV0</accession>
<protein>
    <submittedName>
        <fullName evidence="1">Uncharacterized protein</fullName>
    </submittedName>
</protein>
<sequence length="263" mass="30419">MSTMNEFKFYSTTNPNHKSLVNFIFTNRIDNCFECFLTDYNKKAIMPFHMATQKSNLKHKNINTLAPLNKPLIGEVEEINDDTIIISMAFVDKASLEYKLFVEETSKNKLVISSVKRYTTKNNINFINYWEEHIYPLDEERLNEEDIISLFDYILKVGSLEASILSYLQDCDAKVVIPNIKFKLVSTNGCSNIKRILQLALNNTNTTEILDVMIESAPNYFVSSKVTTEFTYHKKFLQELEDLSKNSENNIYYANDNSNSNSN</sequence>
<proteinExistence type="predicted"/>
<name>A0A6C0HUV0_9ZZZZ</name>
<organism evidence="1">
    <name type="scientific">viral metagenome</name>
    <dbReference type="NCBI Taxonomy" id="1070528"/>
    <lineage>
        <taxon>unclassified sequences</taxon>
        <taxon>metagenomes</taxon>
        <taxon>organismal metagenomes</taxon>
    </lineage>
</organism>
<evidence type="ECO:0000313" key="1">
    <source>
        <dbReference type="EMBL" id="QHT84302.1"/>
    </source>
</evidence>
<dbReference type="EMBL" id="MN740017">
    <property type="protein sequence ID" value="QHT84302.1"/>
    <property type="molecule type" value="Genomic_DNA"/>
</dbReference>
<reference evidence="1" key="1">
    <citation type="journal article" date="2020" name="Nature">
        <title>Giant virus diversity and host interactions through global metagenomics.</title>
        <authorList>
            <person name="Schulz F."/>
            <person name="Roux S."/>
            <person name="Paez-Espino D."/>
            <person name="Jungbluth S."/>
            <person name="Walsh D.A."/>
            <person name="Denef V.J."/>
            <person name="McMahon K.D."/>
            <person name="Konstantinidis K.T."/>
            <person name="Eloe-Fadrosh E.A."/>
            <person name="Kyrpides N.C."/>
            <person name="Woyke T."/>
        </authorList>
    </citation>
    <scope>NUCLEOTIDE SEQUENCE</scope>
    <source>
        <strain evidence="1">GVMAG-M-3300023184-177</strain>
    </source>
</reference>
<dbReference type="AlphaFoldDB" id="A0A6C0HUV0"/>